<evidence type="ECO:0000313" key="10">
    <source>
        <dbReference type="Proteomes" id="UP001314263"/>
    </source>
</evidence>
<evidence type="ECO:0000256" key="2">
    <source>
        <dbReference type="ARBA" id="ARBA00022598"/>
    </source>
</evidence>
<evidence type="ECO:0000313" key="9">
    <source>
        <dbReference type="EMBL" id="CAK0787393.1"/>
    </source>
</evidence>
<keyword evidence="2 7" id="KW-0436">Ligase</keyword>
<dbReference type="InterPro" id="IPR042099">
    <property type="entry name" value="ANL_N_sf"/>
</dbReference>
<dbReference type="GO" id="GO:0004467">
    <property type="term" value="F:long-chain fatty acid-CoA ligase activity"/>
    <property type="evidence" value="ECO:0007669"/>
    <property type="project" value="UniProtKB-EC"/>
</dbReference>
<dbReference type="GO" id="GO:0005783">
    <property type="term" value="C:endoplasmic reticulum"/>
    <property type="evidence" value="ECO:0007669"/>
    <property type="project" value="TreeGrafter"/>
</dbReference>
<feature type="domain" description="AMP-dependent synthetase/ligase" evidence="8">
    <location>
        <begin position="78"/>
        <end position="515"/>
    </location>
</feature>
<evidence type="ECO:0000256" key="1">
    <source>
        <dbReference type="ARBA" id="ARBA00006432"/>
    </source>
</evidence>
<evidence type="ECO:0000259" key="8">
    <source>
        <dbReference type="Pfam" id="PF00501"/>
    </source>
</evidence>
<dbReference type="PANTHER" id="PTHR43272:SF3">
    <property type="entry name" value="LONG CHAIN ACYL-COA SYNTHETASE 4"/>
    <property type="match status" value="1"/>
</dbReference>
<keyword evidence="4 7" id="KW-0276">Fatty acid metabolism</keyword>
<keyword evidence="5 7" id="KW-0067">ATP-binding</keyword>
<dbReference type="Pfam" id="PF00501">
    <property type="entry name" value="AMP-binding"/>
    <property type="match status" value="1"/>
</dbReference>
<dbReference type="InterPro" id="IPR020845">
    <property type="entry name" value="AMP-binding_CS"/>
</dbReference>
<comment type="catalytic activity">
    <reaction evidence="7">
        <text>a long-chain fatty acid + ATP + CoA = a long-chain fatty acyl-CoA + AMP + diphosphate</text>
        <dbReference type="Rhea" id="RHEA:15421"/>
        <dbReference type="ChEBI" id="CHEBI:30616"/>
        <dbReference type="ChEBI" id="CHEBI:33019"/>
        <dbReference type="ChEBI" id="CHEBI:57287"/>
        <dbReference type="ChEBI" id="CHEBI:57560"/>
        <dbReference type="ChEBI" id="CHEBI:83139"/>
        <dbReference type="ChEBI" id="CHEBI:456215"/>
        <dbReference type="EC" id="6.2.1.3"/>
    </reaction>
</comment>
<dbReference type="InterPro" id="IPR045311">
    <property type="entry name" value="LC-FACS_euk"/>
</dbReference>
<dbReference type="GO" id="GO:0016020">
    <property type="term" value="C:membrane"/>
    <property type="evidence" value="ECO:0007669"/>
    <property type="project" value="TreeGrafter"/>
</dbReference>
<comment type="function">
    <text evidence="7">Catalyzes the conversion of long-chain fatty acids to their active form acyl-CoAs for both synthesis of cellular lipids, and degradation via beta-oxidation.</text>
</comment>
<evidence type="ECO:0000256" key="6">
    <source>
        <dbReference type="ARBA" id="ARBA00026121"/>
    </source>
</evidence>
<evidence type="ECO:0000256" key="4">
    <source>
        <dbReference type="ARBA" id="ARBA00022832"/>
    </source>
</evidence>
<dbReference type="PANTHER" id="PTHR43272">
    <property type="entry name" value="LONG-CHAIN-FATTY-ACID--COA LIGASE"/>
    <property type="match status" value="1"/>
</dbReference>
<dbReference type="InterPro" id="IPR000873">
    <property type="entry name" value="AMP-dep_synth/lig_dom"/>
</dbReference>
<dbReference type="SUPFAM" id="SSF56801">
    <property type="entry name" value="Acetyl-CoA synthetase-like"/>
    <property type="match status" value="1"/>
</dbReference>
<sequence length="690" mass="75925">MLPIVIGSVGVGLIALRAIDALRDRVMTRKAENLLCEVAPATLADGKDKPACGPTYRNIVAKEEFPPLDGITTLYELFKRSASRYPNNPCLGTRKHVNGKAGPYEWFTYEETEALVLDIASAMTKVGVSAHERCSIYGGNCAQWMIAMQACNRQSIYCVPLYDSLGENAVEYIINHSESSILFVSKEKLDTVIQALPKAHKGLKTLVYWGTHDQNHAGVDAAAKEAGITAYTWQQFLDLGRKSPASARPPKPEDLCTVMYTSGTTGDPKGVMLSHRAVIGEVAGLHAFLKQIGEGTTVTEKDVVLSYLPLAHIFDRSTEEMFLSVGARIGYFQGDVKKLVDDIATLRPTLFIGVPRVFDRIHNGVITKLEEKGGLAAKLFHWGYSIKSKKLRKNVRQDKATPLFDRLVFSKVRERLGGRVKLIVSGGAPLAGHVEEFLKVTMCAPVVQGYGLTETCAGSFISVPDLHEMAGTVGPPLPCTAFRLEAVPEMNYDPSGSPPRGEIVIGGPTVFKGYYKDEEKTKEVLSEDGWFHTGDVGELTPEGALKIIDRKKNIFKMSQGEYIAVEKVEAVYKKSALVEQIWVYGNSFENALVAVVVPNEDSVKSWASQNNVPGDYAAICRDERTKAYLHGELTQTAKAGKLKGFEQVRKICVDSEPFSVENGLTTPTFKHKRPQLLQHYKAQIDKMYGK</sequence>
<protein>
    <recommendedName>
        <fullName evidence="6 7">Long-chain-fatty-acid--CoA ligase</fullName>
        <ecNumber evidence="6 7">6.2.1.3</ecNumber>
    </recommendedName>
</protein>
<keyword evidence="7" id="KW-0443">Lipid metabolism</keyword>
<accession>A0AAV1IMY9</accession>
<evidence type="ECO:0000256" key="5">
    <source>
        <dbReference type="ARBA" id="ARBA00022840"/>
    </source>
</evidence>
<dbReference type="GO" id="GO:0005524">
    <property type="term" value="F:ATP binding"/>
    <property type="evidence" value="ECO:0007669"/>
    <property type="project" value="UniProtKB-KW"/>
</dbReference>
<gene>
    <name evidence="9" type="ORF">CVIRNUC_010613</name>
</gene>
<reference evidence="9 10" key="1">
    <citation type="submission" date="2023-10" db="EMBL/GenBank/DDBJ databases">
        <authorList>
            <person name="Maclean D."/>
            <person name="Macfadyen A."/>
        </authorList>
    </citation>
    <scope>NUCLEOTIDE SEQUENCE [LARGE SCALE GENOMIC DNA]</scope>
</reference>
<keyword evidence="10" id="KW-1185">Reference proteome</keyword>
<comment type="similarity">
    <text evidence="1 7">Belongs to the ATP-dependent AMP-binding enzyme family.</text>
</comment>
<dbReference type="Proteomes" id="UP001314263">
    <property type="component" value="Unassembled WGS sequence"/>
</dbReference>
<dbReference type="EC" id="6.2.1.3" evidence="6 7"/>
<dbReference type="EMBL" id="CAUYUE010000017">
    <property type="protein sequence ID" value="CAK0787393.1"/>
    <property type="molecule type" value="Genomic_DNA"/>
</dbReference>
<name>A0AAV1IMY9_9CHLO</name>
<keyword evidence="3 7" id="KW-0547">Nucleotide-binding</keyword>
<evidence type="ECO:0000256" key="3">
    <source>
        <dbReference type="ARBA" id="ARBA00022741"/>
    </source>
</evidence>
<dbReference type="PROSITE" id="PS00455">
    <property type="entry name" value="AMP_BINDING"/>
    <property type="match status" value="1"/>
</dbReference>
<organism evidence="9 10">
    <name type="scientific">Coccomyxa viridis</name>
    <dbReference type="NCBI Taxonomy" id="1274662"/>
    <lineage>
        <taxon>Eukaryota</taxon>
        <taxon>Viridiplantae</taxon>
        <taxon>Chlorophyta</taxon>
        <taxon>core chlorophytes</taxon>
        <taxon>Trebouxiophyceae</taxon>
        <taxon>Trebouxiophyceae incertae sedis</taxon>
        <taxon>Coccomyxaceae</taxon>
        <taxon>Coccomyxa</taxon>
    </lineage>
</organism>
<dbReference type="AlphaFoldDB" id="A0AAV1IMY9"/>
<proteinExistence type="inferred from homology"/>
<evidence type="ECO:0000256" key="7">
    <source>
        <dbReference type="RuleBase" id="RU369030"/>
    </source>
</evidence>
<dbReference type="CDD" id="cd05927">
    <property type="entry name" value="LC-FACS_euk"/>
    <property type="match status" value="1"/>
</dbReference>
<dbReference type="Gene3D" id="3.40.50.12780">
    <property type="entry name" value="N-terminal domain of ligase-like"/>
    <property type="match status" value="1"/>
</dbReference>
<comment type="caution">
    <text evidence="9">The sequence shown here is derived from an EMBL/GenBank/DDBJ whole genome shotgun (WGS) entry which is preliminary data.</text>
</comment>